<evidence type="ECO:0000259" key="1">
    <source>
        <dbReference type="Pfam" id="PF13302"/>
    </source>
</evidence>
<dbReference type="Proteomes" id="UP000676853">
    <property type="component" value="Unassembled WGS sequence"/>
</dbReference>
<dbReference type="SUPFAM" id="SSF55729">
    <property type="entry name" value="Acyl-CoA N-acyltransferases (Nat)"/>
    <property type="match status" value="1"/>
</dbReference>
<gene>
    <name evidence="2" type="ORF">KFZ73_18560</name>
</gene>
<accession>A0ABS5NH35</accession>
<reference evidence="2 3" key="1">
    <citation type="submission" date="2021-04" db="EMBL/GenBank/DDBJ databases">
        <title>Whole genome sequence analysis of a thiophenic sulfur metabolizing bacteria.</title>
        <authorList>
            <person name="Akhtar N."/>
            <person name="Akram J."/>
            <person name="Aslam A."/>
        </authorList>
    </citation>
    <scope>NUCLEOTIDE SEQUENCE [LARGE SCALE GENOMIC DNA]</scope>
    <source>
        <strain evidence="2 3">3OW</strain>
    </source>
</reference>
<dbReference type="InterPro" id="IPR000182">
    <property type="entry name" value="GNAT_dom"/>
</dbReference>
<dbReference type="InterPro" id="IPR016181">
    <property type="entry name" value="Acyl_CoA_acyltransferase"/>
</dbReference>
<dbReference type="PANTHER" id="PTHR43610:SF1">
    <property type="entry name" value="N-ACETYLTRANSFERASE DOMAIN-CONTAINING PROTEIN"/>
    <property type="match status" value="1"/>
</dbReference>
<evidence type="ECO:0000313" key="3">
    <source>
        <dbReference type="Proteomes" id="UP000676853"/>
    </source>
</evidence>
<dbReference type="EMBL" id="JAGXOE010000056">
    <property type="protein sequence ID" value="MBS4103233.1"/>
    <property type="molecule type" value="Genomic_DNA"/>
</dbReference>
<protein>
    <submittedName>
        <fullName evidence="2">GNAT family N-acetyltransferase</fullName>
    </submittedName>
</protein>
<dbReference type="RefSeq" id="WP_164711503.1">
    <property type="nucleotide sequence ID" value="NZ_CP085954.1"/>
</dbReference>
<feature type="domain" description="N-acetyltransferase" evidence="1">
    <location>
        <begin position="8"/>
        <end position="107"/>
    </location>
</feature>
<sequence>MGSHPGPHPASPTDLATLLTGDESRKQALVIHARGRVAGTSSYFLDHDAPEGVEIGATLYAPALWGSGVNTAVKGSMIGAAFAAGAQWVQFRTDERNGRSAAAILKLPGAVELPSLLEPEKIRSDGTVRTSRMFRIPRPAR</sequence>
<dbReference type="Gene3D" id="3.40.630.30">
    <property type="match status" value="1"/>
</dbReference>
<evidence type="ECO:0000313" key="2">
    <source>
        <dbReference type="EMBL" id="MBS4103233.1"/>
    </source>
</evidence>
<proteinExistence type="predicted"/>
<organism evidence="2 3">
    <name type="scientific">Tsukamurella paurometabola</name>
    <name type="common">Corynebacterium paurometabolum</name>
    <dbReference type="NCBI Taxonomy" id="2061"/>
    <lineage>
        <taxon>Bacteria</taxon>
        <taxon>Bacillati</taxon>
        <taxon>Actinomycetota</taxon>
        <taxon>Actinomycetes</taxon>
        <taxon>Mycobacteriales</taxon>
        <taxon>Tsukamurellaceae</taxon>
        <taxon>Tsukamurella</taxon>
    </lineage>
</organism>
<keyword evidence="3" id="KW-1185">Reference proteome</keyword>
<dbReference type="Pfam" id="PF13302">
    <property type="entry name" value="Acetyltransf_3"/>
    <property type="match status" value="1"/>
</dbReference>
<name>A0ABS5NH35_TSUPA</name>
<comment type="caution">
    <text evidence="2">The sequence shown here is derived from an EMBL/GenBank/DDBJ whole genome shotgun (WGS) entry which is preliminary data.</text>
</comment>
<dbReference type="PANTHER" id="PTHR43610">
    <property type="entry name" value="BLL6696 PROTEIN"/>
    <property type="match status" value="1"/>
</dbReference>